<dbReference type="GO" id="GO:0016301">
    <property type="term" value="F:kinase activity"/>
    <property type="evidence" value="ECO:0007669"/>
    <property type="project" value="UniProtKB-KW"/>
</dbReference>
<feature type="transmembrane region" description="Helical" evidence="1">
    <location>
        <begin position="6"/>
        <end position="23"/>
    </location>
</feature>
<keyword evidence="2" id="KW-0808">Transferase</keyword>
<gene>
    <name evidence="2" type="ORF">ACFYKT_12885</name>
</gene>
<protein>
    <submittedName>
        <fullName evidence="2">Histidine kinase</fullName>
    </submittedName>
</protein>
<dbReference type="RefSeq" id="WP_389220075.1">
    <property type="nucleotide sequence ID" value="NZ_JBIACJ010000006.1"/>
</dbReference>
<comment type="caution">
    <text evidence="2">The sequence shown here is derived from an EMBL/GenBank/DDBJ whole genome shotgun (WGS) entry which is preliminary data.</text>
</comment>
<reference evidence="2 3" key="1">
    <citation type="submission" date="2024-08" db="EMBL/GenBank/DDBJ databases">
        <title>Two novel Cytobacillus novel species.</title>
        <authorList>
            <person name="Liu G."/>
        </authorList>
    </citation>
    <scope>NUCLEOTIDE SEQUENCE [LARGE SCALE GENOMIC DNA]</scope>
    <source>
        <strain evidence="2 3">FJAT-53684</strain>
    </source>
</reference>
<keyword evidence="1" id="KW-1133">Transmembrane helix</keyword>
<feature type="transmembrane region" description="Helical" evidence="1">
    <location>
        <begin position="35"/>
        <end position="53"/>
    </location>
</feature>
<name>A0ABW6K2N6_9BACI</name>
<keyword evidence="2" id="KW-0418">Kinase</keyword>
<evidence type="ECO:0000256" key="1">
    <source>
        <dbReference type="SAM" id="Phobius"/>
    </source>
</evidence>
<dbReference type="Proteomes" id="UP001601058">
    <property type="component" value="Unassembled WGS sequence"/>
</dbReference>
<evidence type="ECO:0000313" key="3">
    <source>
        <dbReference type="Proteomes" id="UP001601058"/>
    </source>
</evidence>
<accession>A0ABW6K2N6</accession>
<keyword evidence="1" id="KW-0812">Transmembrane</keyword>
<proteinExistence type="predicted"/>
<organism evidence="2 3">
    <name type="scientific">Cytobacillus mangrovibacter</name>
    <dbReference type="NCBI Taxonomy" id="3299024"/>
    <lineage>
        <taxon>Bacteria</taxon>
        <taxon>Bacillati</taxon>
        <taxon>Bacillota</taxon>
        <taxon>Bacilli</taxon>
        <taxon>Bacillales</taxon>
        <taxon>Bacillaceae</taxon>
        <taxon>Cytobacillus</taxon>
    </lineage>
</organism>
<sequence>MKKLAYVIPIMILVAIIAMRMLAKDYSEIDLPIRLVISAGAAVLSGGIAYFLFNADKGKD</sequence>
<keyword evidence="1" id="KW-0472">Membrane</keyword>
<keyword evidence="3" id="KW-1185">Reference proteome</keyword>
<evidence type="ECO:0000313" key="2">
    <source>
        <dbReference type="EMBL" id="MFE8697233.1"/>
    </source>
</evidence>
<dbReference type="EMBL" id="JBIACJ010000006">
    <property type="protein sequence ID" value="MFE8697233.1"/>
    <property type="molecule type" value="Genomic_DNA"/>
</dbReference>